<feature type="transmembrane region" description="Helical" evidence="1">
    <location>
        <begin position="511"/>
        <end position="535"/>
    </location>
</feature>
<feature type="transmembrane region" description="Helical" evidence="1">
    <location>
        <begin position="123"/>
        <end position="147"/>
    </location>
</feature>
<dbReference type="KEGG" id="acry:AC20117_14415"/>
<dbReference type="AlphaFoldDB" id="A0A1H0ZUY3"/>
<feature type="transmembrane region" description="Helical" evidence="1">
    <location>
        <begin position="468"/>
        <end position="491"/>
    </location>
</feature>
<gene>
    <name evidence="2" type="ORF">SAMN04489742_0579</name>
</gene>
<dbReference type="Proteomes" id="UP000181917">
    <property type="component" value="Unassembled WGS sequence"/>
</dbReference>
<feature type="transmembrane region" description="Helical" evidence="1">
    <location>
        <begin position="395"/>
        <end position="416"/>
    </location>
</feature>
<reference evidence="2 3" key="1">
    <citation type="submission" date="2016-10" db="EMBL/GenBank/DDBJ databases">
        <authorList>
            <person name="de Groot N.N."/>
        </authorList>
    </citation>
    <scope>NUCLEOTIDE SEQUENCE [LARGE SCALE GENOMIC DNA]</scope>
    <source>
        <strain evidence="2 3">DSM 20117</strain>
    </source>
</reference>
<evidence type="ECO:0000313" key="3">
    <source>
        <dbReference type="Proteomes" id="UP000181917"/>
    </source>
</evidence>
<keyword evidence="1" id="KW-0472">Membrane</keyword>
<dbReference type="OrthoDB" id="2014935at2"/>
<feature type="transmembrane region" description="Helical" evidence="1">
    <location>
        <begin position="153"/>
        <end position="177"/>
    </location>
</feature>
<feature type="transmembrane region" description="Helical" evidence="1">
    <location>
        <begin position="16"/>
        <end position="36"/>
    </location>
</feature>
<feature type="transmembrane region" description="Helical" evidence="1">
    <location>
        <begin position="350"/>
        <end position="374"/>
    </location>
</feature>
<dbReference type="RefSeq" id="WP_074699154.1">
    <property type="nucleotide sequence ID" value="NZ_CP018863.1"/>
</dbReference>
<dbReference type="STRING" id="37928.SAMN04489742_0579"/>
<evidence type="ECO:0000256" key="1">
    <source>
        <dbReference type="SAM" id="Phobius"/>
    </source>
</evidence>
<feature type="transmembrane region" description="Helical" evidence="1">
    <location>
        <begin position="72"/>
        <end position="97"/>
    </location>
</feature>
<keyword evidence="3" id="KW-1185">Reference proteome</keyword>
<name>A0A1H0ZUY3_9MICC</name>
<feature type="transmembrane region" description="Helical" evidence="1">
    <location>
        <begin position="48"/>
        <end position="66"/>
    </location>
</feature>
<feature type="transmembrane region" description="Helical" evidence="1">
    <location>
        <begin position="436"/>
        <end position="461"/>
    </location>
</feature>
<organism evidence="2 3">
    <name type="scientific">Crystallibacter crystallopoietes</name>
    <dbReference type="NCBI Taxonomy" id="37928"/>
    <lineage>
        <taxon>Bacteria</taxon>
        <taxon>Bacillati</taxon>
        <taxon>Actinomycetota</taxon>
        <taxon>Actinomycetes</taxon>
        <taxon>Micrococcales</taxon>
        <taxon>Micrococcaceae</taxon>
        <taxon>Crystallibacter</taxon>
    </lineage>
</organism>
<proteinExistence type="predicted"/>
<protein>
    <submittedName>
        <fullName evidence="2">ABC-2 type transport system permease protein</fullName>
    </submittedName>
</protein>
<feature type="transmembrane region" description="Helical" evidence="1">
    <location>
        <begin position="301"/>
        <end position="322"/>
    </location>
</feature>
<feature type="transmembrane region" description="Helical" evidence="1">
    <location>
        <begin position="243"/>
        <end position="262"/>
    </location>
</feature>
<accession>A0A1H0ZUY3</accession>
<keyword evidence="1" id="KW-0812">Transmembrane</keyword>
<evidence type="ECO:0000313" key="2">
    <source>
        <dbReference type="EMBL" id="SDQ31228.1"/>
    </source>
</evidence>
<dbReference type="EMBL" id="FNKH01000002">
    <property type="protein sequence ID" value="SDQ31228.1"/>
    <property type="molecule type" value="Genomic_DNA"/>
</dbReference>
<sequence length="542" mass="54463">MGATLRLALTQARRDRWQLCIWILGISVLGFAAAAAVGSEFDAEAERAGIIAVAVANPAFLFLRGLPDGTGIGAVVFFQGYAFMAVLAGLMSTFMIVRHTRSEEELGRAELLGSSPIARSAPLAATLLLGAAANVLLSTFAAAGFAAGGLPAAGSAVAGFAVGAAGFFFVAAAAVLAQFMPSGRGANGAAAALVGLAYLLRGIGDALGTPESGLMRVTSAWPSLLSPIGWGQRSRPFTVADPLPLLVPAVAAAVLAVLALRIRQRRDLGASLLPDRAGRDRGSAASRSMLGLAWRLQRATLAGWALGGAALGTVAGALGPVVSDTVAGNPSLAELIARLVPGSRADVVDVFAAALLGMAGVLGAAAGVQAMLRMRAEEAEARAELLLAAPKPRSVWLAANLAVAAFSVTAVSTAAGTAATVALEVTGTTTGNGGTMVLAALAHVPAALVFTAAAALVFAVVPRLSVPLGWGLLAAGLVLGQFGELLRLPGWLQNLSPFRHSPALPVENLDLAAITTTLLLTGAAAVLAAAAAGLLRRRDLTS</sequence>
<keyword evidence="1" id="KW-1133">Transmembrane helix</keyword>